<dbReference type="PANTHER" id="PTHR46947">
    <property type="entry name" value="WD REPEAT-CONTAINING PROTEIN 73"/>
    <property type="match status" value="1"/>
</dbReference>
<name>A0A067RNZ6_ZOONE</name>
<dbReference type="AlphaFoldDB" id="A0A067RNZ6"/>
<evidence type="ECO:0000313" key="2">
    <source>
        <dbReference type="Proteomes" id="UP000027135"/>
    </source>
</evidence>
<sequence length="390" mass="43446">MFLKDSDDEDEDEWFYDSIKRYKQLRMFDFENIIQQIELSDPSTICVVGKHKSGKHEVLELSLPEKLTVAPSHEGLVKNSDLKLKSGGFTVAPVVQMKVLWNQRRIIVSEKDQTGVAIYNLGSANSDLITRFGSVTCEFVTPLMALNNQDFVLLTATTQRDFVVIDLAVNAILYKLSIDSTNETECGLEPSFVSENLAALCDRNSGSIFLHDVRASKTCGNFSPATQNFNESRVGRKLWTVKTTYCNKKSLSSAHGGVNNPKLGIASTMGDLVIYDLRNTSVAVCESNIGKVIDIQSHTGDFYSQVPVINFSPDDETQVSSSGFDGNVYVYNVSCTEKFKTVFVHDGHIKQSDGVNCRVTSHMWYQENIVISAADNSWLHCWQFIPDALS</sequence>
<dbReference type="InParanoid" id="A0A067RNZ6"/>
<organism evidence="1 2">
    <name type="scientific">Zootermopsis nevadensis</name>
    <name type="common">Dampwood termite</name>
    <dbReference type="NCBI Taxonomy" id="136037"/>
    <lineage>
        <taxon>Eukaryota</taxon>
        <taxon>Metazoa</taxon>
        <taxon>Ecdysozoa</taxon>
        <taxon>Arthropoda</taxon>
        <taxon>Hexapoda</taxon>
        <taxon>Insecta</taxon>
        <taxon>Pterygota</taxon>
        <taxon>Neoptera</taxon>
        <taxon>Polyneoptera</taxon>
        <taxon>Dictyoptera</taxon>
        <taxon>Blattodea</taxon>
        <taxon>Blattoidea</taxon>
        <taxon>Termitoidae</taxon>
        <taxon>Termopsidae</taxon>
        <taxon>Zootermopsis</taxon>
    </lineage>
</organism>
<dbReference type="InterPro" id="IPR042795">
    <property type="entry name" value="Wdr73"/>
</dbReference>
<evidence type="ECO:0000313" key="1">
    <source>
        <dbReference type="EMBL" id="KDR21464.1"/>
    </source>
</evidence>
<dbReference type="EMBL" id="KK852554">
    <property type="protein sequence ID" value="KDR21464.1"/>
    <property type="molecule type" value="Genomic_DNA"/>
</dbReference>
<accession>A0A067RNZ6</accession>
<dbReference type="eggNOG" id="KOG0264">
    <property type="taxonomic scope" value="Eukaryota"/>
</dbReference>
<dbReference type="OMA" id="HVIFGSH"/>
<gene>
    <name evidence="1" type="ORF">L798_03917</name>
</gene>
<dbReference type="GO" id="GO:0000922">
    <property type="term" value="C:spindle pole"/>
    <property type="evidence" value="ECO:0007669"/>
    <property type="project" value="TreeGrafter"/>
</dbReference>
<dbReference type="Proteomes" id="UP000027135">
    <property type="component" value="Unassembled WGS sequence"/>
</dbReference>
<protein>
    <submittedName>
        <fullName evidence="1">WD repeat-containing protein 73</fullName>
    </submittedName>
</protein>
<dbReference type="PANTHER" id="PTHR46947:SF1">
    <property type="entry name" value="WD REPEAT-CONTAINING PROTEIN 73"/>
    <property type="match status" value="1"/>
</dbReference>
<dbReference type="InterPro" id="IPR036322">
    <property type="entry name" value="WD40_repeat_dom_sf"/>
</dbReference>
<dbReference type="Gene3D" id="2.130.10.10">
    <property type="entry name" value="YVTN repeat-like/Quinoprotein amine dehydrogenase"/>
    <property type="match status" value="1"/>
</dbReference>
<dbReference type="InterPro" id="IPR015943">
    <property type="entry name" value="WD40/YVTN_repeat-like_dom_sf"/>
</dbReference>
<keyword evidence="2" id="KW-1185">Reference proteome</keyword>
<dbReference type="SUPFAM" id="SSF50978">
    <property type="entry name" value="WD40 repeat-like"/>
    <property type="match status" value="1"/>
</dbReference>
<proteinExistence type="predicted"/>
<reference evidence="1 2" key="1">
    <citation type="journal article" date="2014" name="Nat. Commun.">
        <title>Molecular traces of alternative social organization in a termite genome.</title>
        <authorList>
            <person name="Terrapon N."/>
            <person name="Li C."/>
            <person name="Robertson H.M."/>
            <person name="Ji L."/>
            <person name="Meng X."/>
            <person name="Booth W."/>
            <person name="Chen Z."/>
            <person name="Childers C.P."/>
            <person name="Glastad K.M."/>
            <person name="Gokhale K."/>
            <person name="Gowin J."/>
            <person name="Gronenberg W."/>
            <person name="Hermansen R.A."/>
            <person name="Hu H."/>
            <person name="Hunt B.G."/>
            <person name="Huylmans A.K."/>
            <person name="Khalil S.M."/>
            <person name="Mitchell R.D."/>
            <person name="Munoz-Torres M.C."/>
            <person name="Mustard J.A."/>
            <person name="Pan H."/>
            <person name="Reese J.T."/>
            <person name="Scharf M.E."/>
            <person name="Sun F."/>
            <person name="Vogel H."/>
            <person name="Xiao J."/>
            <person name="Yang W."/>
            <person name="Yang Z."/>
            <person name="Yang Z."/>
            <person name="Zhou J."/>
            <person name="Zhu J."/>
            <person name="Brent C.S."/>
            <person name="Elsik C.G."/>
            <person name="Goodisman M.A."/>
            <person name="Liberles D.A."/>
            <person name="Roe R.M."/>
            <person name="Vargo E.L."/>
            <person name="Vilcinskas A."/>
            <person name="Wang J."/>
            <person name="Bornberg-Bauer E."/>
            <person name="Korb J."/>
            <person name="Zhang G."/>
            <person name="Liebig J."/>
        </authorList>
    </citation>
    <scope>NUCLEOTIDE SEQUENCE [LARGE SCALE GENOMIC DNA]</scope>
    <source>
        <tissue evidence="1">Whole organism</tissue>
    </source>
</reference>
<dbReference type="GO" id="GO:0031122">
    <property type="term" value="P:cytoplasmic microtubule organization"/>
    <property type="evidence" value="ECO:0007669"/>
    <property type="project" value="TreeGrafter"/>
</dbReference>
<dbReference type="GO" id="GO:0005829">
    <property type="term" value="C:cytosol"/>
    <property type="evidence" value="ECO:0007669"/>
    <property type="project" value="TreeGrafter"/>
</dbReference>
<dbReference type="STRING" id="136037.A0A067RNZ6"/>